<feature type="transmembrane region" description="Helical" evidence="7">
    <location>
        <begin position="120"/>
        <end position="139"/>
    </location>
</feature>
<dbReference type="PANTHER" id="PTHR35779">
    <property type="entry name" value="PH-RESPONSE REGULATOR PROTEIN PALH/RIM21"/>
    <property type="match status" value="1"/>
</dbReference>
<dbReference type="AlphaFoldDB" id="A0A376B554"/>
<keyword evidence="3 7" id="KW-1133">Transmembrane helix</keyword>
<gene>
    <name evidence="8" type="ORF">SCODWIG_01579</name>
</gene>
<dbReference type="VEuPathDB" id="FungiDB:SCODWIG_01579"/>
<keyword evidence="2 7" id="KW-0812">Transmembrane</keyword>
<dbReference type="Proteomes" id="UP000262825">
    <property type="component" value="Unassembled WGS sequence"/>
</dbReference>
<evidence type="ECO:0000313" key="8">
    <source>
        <dbReference type="EMBL" id="SSD59818.1"/>
    </source>
</evidence>
<evidence type="ECO:0000256" key="7">
    <source>
        <dbReference type="SAM" id="Phobius"/>
    </source>
</evidence>
<evidence type="ECO:0000256" key="2">
    <source>
        <dbReference type="ARBA" id="ARBA00022692"/>
    </source>
</evidence>
<feature type="transmembrane region" description="Helical" evidence="7">
    <location>
        <begin position="210"/>
        <end position="236"/>
    </location>
</feature>
<protein>
    <recommendedName>
        <fullName evidence="6">pH-response regulator protein palH/RIM21</fullName>
    </recommendedName>
</protein>
<sequence>MARSKVSKYSFWRQSSPSQQFSSCEPLLLGDNSIAFALDNDPDWIKQDTLKIFYSTEESPLYFQGFCYKNEPAYSAFNRGPRPASLPVLQQDWLKITGQDQQGETSSKTSTFQHSIFVDIYSITANLLITLALTIIVFIKPKKKKIYQKTNASTRNITNKLLHDVPSFLLYCSSLLASINFIRCIIIIFMKLKKQNQLYGFSANSLLFDFIWNDTTFLTIDFIVEVFCTLIKVYNLVRLYNRVQEKRLIFITGVILVIILATLWAITCYTPIIEQRSDIITPFVYLIRIIISTSYACVICLNIFIYRQICFKTNKDMYVVTLLAIATVLLQPGFFVADVANIWVDSLSMSFNTTCYLCSGIVVWEWIDRLQFLIKVRQAQSLLGRPVYEENELKDNYLTKHIFKDLKNKINNKFTLATINDNTLHEATIHLNDSPNPNRASALAFDTKIWLNEVIFDKFSHILRLLAYYADSYIIKPVTGKNKDKTENETFNDETNYRKHIGLDTIDININSTTNDRNIYLYRTTEIEFDDEEYIDNETFQSSSQV</sequence>
<keyword evidence="4 7" id="KW-0472">Membrane</keyword>
<evidence type="ECO:0000256" key="1">
    <source>
        <dbReference type="ARBA" id="ARBA00004141"/>
    </source>
</evidence>
<dbReference type="InterPro" id="IPR014844">
    <property type="entry name" value="PalH"/>
</dbReference>
<evidence type="ECO:0000313" key="9">
    <source>
        <dbReference type="Proteomes" id="UP000262825"/>
    </source>
</evidence>
<reference evidence="9" key="1">
    <citation type="submission" date="2018-06" db="EMBL/GenBank/DDBJ databases">
        <authorList>
            <person name="Guldener U."/>
        </authorList>
    </citation>
    <scope>NUCLEOTIDE SEQUENCE [LARGE SCALE GENOMIC DNA]</scope>
    <source>
        <strain evidence="9">UTAD17</strain>
    </source>
</reference>
<organism evidence="8 9">
    <name type="scientific">Saccharomycodes ludwigii</name>
    <dbReference type="NCBI Taxonomy" id="36035"/>
    <lineage>
        <taxon>Eukaryota</taxon>
        <taxon>Fungi</taxon>
        <taxon>Dikarya</taxon>
        <taxon>Ascomycota</taxon>
        <taxon>Saccharomycotina</taxon>
        <taxon>Saccharomycetes</taxon>
        <taxon>Saccharomycodales</taxon>
        <taxon>Saccharomycodaceae</taxon>
        <taxon>Saccharomycodes</taxon>
    </lineage>
</organism>
<proteinExistence type="inferred from homology"/>
<dbReference type="Pfam" id="PF08733">
    <property type="entry name" value="PalH"/>
    <property type="match status" value="1"/>
</dbReference>
<comment type="similarity">
    <text evidence="5">Belongs to the palH/RIM21 family.</text>
</comment>
<comment type="subcellular location">
    <subcellularLocation>
        <location evidence="1">Membrane</location>
        <topology evidence="1">Multi-pass membrane protein</topology>
    </subcellularLocation>
</comment>
<dbReference type="GO" id="GO:0005886">
    <property type="term" value="C:plasma membrane"/>
    <property type="evidence" value="ECO:0007669"/>
    <property type="project" value="TreeGrafter"/>
</dbReference>
<dbReference type="PANTHER" id="PTHR35779:SF1">
    <property type="entry name" value="PH-RESPONSE REGULATOR PROTEIN PALH_RIM21"/>
    <property type="match status" value="1"/>
</dbReference>
<keyword evidence="9" id="KW-1185">Reference proteome</keyword>
<dbReference type="EMBL" id="UFAJ01000211">
    <property type="protein sequence ID" value="SSD59818.1"/>
    <property type="molecule type" value="Genomic_DNA"/>
</dbReference>
<evidence type="ECO:0000256" key="4">
    <source>
        <dbReference type="ARBA" id="ARBA00023136"/>
    </source>
</evidence>
<feature type="transmembrane region" description="Helical" evidence="7">
    <location>
        <begin position="285"/>
        <end position="305"/>
    </location>
</feature>
<feature type="transmembrane region" description="Helical" evidence="7">
    <location>
        <begin position="317"/>
        <end position="337"/>
    </location>
</feature>
<evidence type="ECO:0000256" key="6">
    <source>
        <dbReference type="ARBA" id="ARBA00040155"/>
    </source>
</evidence>
<name>A0A376B554_9ASCO</name>
<evidence type="ECO:0000256" key="3">
    <source>
        <dbReference type="ARBA" id="ARBA00022989"/>
    </source>
</evidence>
<feature type="transmembrane region" description="Helical" evidence="7">
    <location>
        <begin position="168"/>
        <end position="190"/>
    </location>
</feature>
<evidence type="ECO:0000256" key="5">
    <source>
        <dbReference type="ARBA" id="ARBA00038109"/>
    </source>
</evidence>
<accession>A0A376B554</accession>
<dbReference type="GO" id="GO:0071467">
    <property type="term" value="P:cellular response to pH"/>
    <property type="evidence" value="ECO:0007669"/>
    <property type="project" value="TreeGrafter"/>
</dbReference>
<feature type="transmembrane region" description="Helical" evidence="7">
    <location>
        <begin position="248"/>
        <end position="273"/>
    </location>
</feature>
<dbReference type="OrthoDB" id="5393256at2759"/>